<gene>
    <name evidence="2" type="ORF">GCM10010357_05560</name>
</gene>
<dbReference type="PRINTS" id="PR00080">
    <property type="entry name" value="SDRFAMILY"/>
</dbReference>
<sequence length="251" mass="25305">MTFDKALKGKVALVTGGSRGIGAATARLLAEAGADVAIGYAASADRAAEVVRELEAKGVRAAAYRADLGDPGQVARLVAGVAEDFGRLDVLVNNAGVMVPAMVGDADADLAALDRQFAVNAGGVIAAVRAAAGLLEENGRIITIGSNLASRASYPGVADYAAAKAAVVGYSKGAARDLAHRGITVNVLQAGSTNTDMNPQDGPRADLQRSVNALGRYARPEEIAFGVLFLASPQASFVTGTVLDVDGGALA</sequence>
<dbReference type="SUPFAM" id="SSF51735">
    <property type="entry name" value="NAD(P)-binding Rossmann-fold domains"/>
    <property type="match status" value="1"/>
</dbReference>
<dbReference type="PROSITE" id="PS00061">
    <property type="entry name" value="ADH_SHORT"/>
    <property type="match status" value="1"/>
</dbReference>
<dbReference type="RefSeq" id="WP_344019378.1">
    <property type="nucleotide sequence ID" value="NZ_BAAABX010000006.1"/>
</dbReference>
<reference evidence="2 3" key="1">
    <citation type="journal article" date="2019" name="Int. J. Syst. Evol. Microbiol.">
        <title>The Global Catalogue of Microorganisms (GCM) 10K type strain sequencing project: providing services to taxonomists for standard genome sequencing and annotation.</title>
        <authorList>
            <consortium name="The Broad Institute Genomics Platform"/>
            <consortium name="The Broad Institute Genome Sequencing Center for Infectious Disease"/>
            <person name="Wu L."/>
            <person name="Ma J."/>
        </authorList>
    </citation>
    <scope>NUCLEOTIDE SEQUENCE [LARGE SCALE GENOMIC DNA]</scope>
    <source>
        <strain evidence="2 3">JCM 4788</strain>
    </source>
</reference>
<evidence type="ECO:0000256" key="1">
    <source>
        <dbReference type="ARBA" id="ARBA00006484"/>
    </source>
</evidence>
<comment type="similarity">
    <text evidence="1">Belongs to the short-chain dehydrogenases/reductases (SDR) family.</text>
</comment>
<evidence type="ECO:0000313" key="2">
    <source>
        <dbReference type="EMBL" id="GAA0387714.1"/>
    </source>
</evidence>
<organism evidence="2 3">
    <name type="scientific">Streptomyces luteireticuli</name>
    <dbReference type="NCBI Taxonomy" id="173858"/>
    <lineage>
        <taxon>Bacteria</taxon>
        <taxon>Bacillati</taxon>
        <taxon>Actinomycetota</taxon>
        <taxon>Actinomycetes</taxon>
        <taxon>Kitasatosporales</taxon>
        <taxon>Streptomycetaceae</taxon>
        <taxon>Streptomyces</taxon>
    </lineage>
</organism>
<name>A0ABN0Y964_9ACTN</name>
<dbReference type="Gene3D" id="3.40.50.720">
    <property type="entry name" value="NAD(P)-binding Rossmann-like Domain"/>
    <property type="match status" value="1"/>
</dbReference>
<keyword evidence="3" id="KW-1185">Reference proteome</keyword>
<evidence type="ECO:0000313" key="3">
    <source>
        <dbReference type="Proteomes" id="UP001500879"/>
    </source>
</evidence>
<accession>A0ABN0Y964</accession>
<dbReference type="InterPro" id="IPR020904">
    <property type="entry name" value="Sc_DH/Rdtase_CS"/>
</dbReference>
<dbReference type="EMBL" id="BAAABX010000006">
    <property type="protein sequence ID" value="GAA0387714.1"/>
    <property type="molecule type" value="Genomic_DNA"/>
</dbReference>
<dbReference type="InterPro" id="IPR002347">
    <property type="entry name" value="SDR_fam"/>
</dbReference>
<dbReference type="Pfam" id="PF13561">
    <property type="entry name" value="adh_short_C2"/>
    <property type="match status" value="1"/>
</dbReference>
<dbReference type="PANTHER" id="PTHR42760">
    <property type="entry name" value="SHORT-CHAIN DEHYDROGENASES/REDUCTASES FAMILY MEMBER"/>
    <property type="match status" value="1"/>
</dbReference>
<dbReference type="InterPro" id="IPR036291">
    <property type="entry name" value="NAD(P)-bd_dom_sf"/>
</dbReference>
<dbReference type="PRINTS" id="PR00081">
    <property type="entry name" value="GDHRDH"/>
</dbReference>
<dbReference type="Proteomes" id="UP001500879">
    <property type="component" value="Unassembled WGS sequence"/>
</dbReference>
<proteinExistence type="inferred from homology"/>
<protein>
    <submittedName>
        <fullName evidence="2">SDR family oxidoreductase</fullName>
    </submittedName>
</protein>
<comment type="caution">
    <text evidence="2">The sequence shown here is derived from an EMBL/GenBank/DDBJ whole genome shotgun (WGS) entry which is preliminary data.</text>
</comment>
<dbReference type="PANTHER" id="PTHR42760:SF50">
    <property type="entry name" value="SHORT-CHAIN DEHYDROGENASE-RELATED"/>
    <property type="match status" value="1"/>
</dbReference>